<dbReference type="PROSITE" id="PS01136">
    <property type="entry name" value="UPF0034"/>
    <property type="match status" value="1"/>
</dbReference>
<dbReference type="AlphaFoldDB" id="A0A9D1JTS1"/>
<evidence type="ECO:0000259" key="9">
    <source>
        <dbReference type="Pfam" id="PF01207"/>
    </source>
</evidence>
<comment type="cofactor">
    <cofactor evidence="1 6 8">
        <name>FMN</name>
        <dbReference type="ChEBI" id="CHEBI:58210"/>
    </cofactor>
</comment>
<comment type="caution">
    <text evidence="10">The sequence shown here is derived from an EMBL/GenBank/DDBJ whole genome shotgun (WGS) entry which is preliminary data.</text>
</comment>
<dbReference type="GO" id="GO:0017150">
    <property type="term" value="F:tRNA dihydrouridine synthase activity"/>
    <property type="evidence" value="ECO:0007669"/>
    <property type="project" value="InterPro"/>
</dbReference>
<evidence type="ECO:0000256" key="6">
    <source>
        <dbReference type="PIRNR" id="PIRNR006621"/>
    </source>
</evidence>
<feature type="binding site" evidence="8">
    <location>
        <begin position="219"/>
        <end position="220"/>
    </location>
    <ligand>
        <name>FMN</name>
        <dbReference type="ChEBI" id="CHEBI:58210"/>
    </ligand>
</feature>
<organism evidence="10 11">
    <name type="scientific">Candidatus Avoscillospira avistercoris</name>
    <dbReference type="NCBI Taxonomy" id="2840707"/>
    <lineage>
        <taxon>Bacteria</taxon>
        <taxon>Bacillati</taxon>
        <taxon>Bacillota</taxon>
        <taxon>Clostridia</taxon>
        <taxon>Eubacteriales</taxon>
        <taxon>Oscillospiraceae</taxon>
        <taxon>Oscillospiraceae incertae sedis</taxon>
        <taxon>Candidatus Avoscillospira</taxon>
    </lineage>
</organism>
<accession>A0A9D1JTS1</accession>
<evidence type="ECO:0000313" key="10">
    <source>
        <dbReference type="EMBL" id="HIS64479.1"/>
    </source>
</evidence>
<evidence type="ECO:0000256" key="5">
    <source>
        <dbReference type="ARBA" id="ARBA00023002"/>
    </source>
</evidence>
<feature type="active site" description="Proton donor" evidence="7">
    <location>
        <position position="95"/>
    </location>
</feature>
<gene>
    <name evidence="10" type="ORF">IAA83_03785</name>
</gene>
<dbReference type="PANTHER" id="PTHR11082">
    <property type="entry name" value="TRNA-DIHYDROURIDINE SYNTHASE"/>
    <property type="match status" value="1"/>
</dbReference>
<dbReference type="InterPro" id="IPR018517">
    <property type="entry name" value="tRNA_hU_synthase_CS"/>
</dbReference>
<feature type="binding site" evidence="8">
    <location>
        <position position="65"/>
    </location>
    <ligand>
        <name>FMN</name>
        <dbReference type="ChEBI" id="CHEBI:58210"/>
    </ligand>
</feature>
<comment type="function">
    <text evidence="6">Catalyzes the synthesis of 5,6-dihydrouridine (D), a modified base found in the D-loop of most tRNAs, via the reduction of the C5-C6 double bond in target uridines.</text>
</comment>
<dbReference type="PANTHER" id="PTHR11082:SF25">
    <property type="entry name" value="DUS-LIKE FMN-BINDING DOMAIN-CONTAINING PROTEIN"/>
    <property type="match status" value="1"/>
</dbReference>
<dbReference type="EC" id="1.3.1.-" evidence="6"/>
<evidence type="ECO:0000256" key="3">
    <source>
        <dbReference type="ARBA" id="ARBA00022643"/>
    </source>
</evidence>
<keyword evidence="2 6" id="KW-0285">Flavoprotein</keyword>
<keyword evidence="8" id="KW-0547">Nucleotide-binding</keyword>
<evidence type="ECO:0000256" key="4">
    <source>
        <dbReference type="ARBA" id="ARBA00022694"/>
    </source>
</evidence>
<reference evidence="10" key="1">
    <citation type="submission" date="2020-10" db="EMBL/GenBank/DDBJ databases">
        <authorList>
            <person name="Gilroy R."/>
        </authorList>
    </citation>
    <scope>NUCLEOTIDE SEQUENCE</scope>
    <source>
        <strain evidence="10">ChiBcec16-1751</strain>
    </source>
</reference>
<dbReference type="PIRSF" id="PIRSF006621">
    <property type="entry name" value="Dus"/>
    <property type="match status" value="1"/>
</dbReference>
<dbReference type="EMBL" id="DVJJ01000059">
    <property type="protein sequence ID" value="HIS64479.1"/>
    <property type="molecule type" value="Genomic_DNA"/>
</dbReference>
<evidence type="ECO:0000256" key="7">
    <source>
        <dbReference type="PIRSR" id="PIRSR006621-1"/>
    </source>
</evidence>
<dbReference type="Gene3D" id="3.20.20.70">
    <property type="entry name" value="Aldolase class I"/>
    <property type="match status" value="1"/>
</dbReference>
<dbReference type="CDD" id="cd02801">
    <property type="entry name" value="DUS_like_FMN"/>
    <property type="match status" value="1"/>
</dbReference>
<evidence type="ECO:0000256" key="1">
    <source>
        <dbReference type="ARBA" id="ARBA00001917"/>
    </source>
</evidence>
<comment type="similarity">
    <text evidence="6">Belongs to the dus family.</text>
</comment>
<reference evidence="10" key="2">
    <citation type="journal article" date="2021" name="PeerJ">
        <title>Extensive microbial diversity within the chicken gut microbiome revealed by metagenomics and culture.</title>
        <authorList>
            <person name="Gilroy R."/>
            <person name="Ravi A."/>
            <person name="Getino M."/>
            <person name="Pursley I."/>
            <person name="Horton D.L."/>
            <person name="Alikhan N.F."/>
            <person name="Baker D."/>
            <person name="Gharbi K."/>
            <person name="Hall N."/>
            <person name="Watson M."/>
            <person name="Adriaenssens E.M."/>
            <person name="Foster-Nyarko E."/>
            <person name="Jarju S."/>
            <person name="Secka A."/>
            <person name="Antonio M."/>
            <person name="Oren A."/>
            <person name="Chaudhuri R.R."/>
            <person name="La Ragione R."/>
            <person name="Hildebrand F."/>
            <person name="Pallen M.J."/>
        </authorList>
    </citation>
    <scope>NUCLEOTIDE SEQUENCE</scope>
    <source>
        <strain evidence="10">ChiBcec16-1751</strain>
    </source>
</reference>
<evidence type="ECO:0000313" key="11">
    <source>
        <dbReference type="Proteomes" id="UP000886741"/>
    </source>
</evidence>
<feature type="binding site" evidence="8">
    <location>
        <position position="134"/>
    </location>
    <ligand>
        <name>FMN</name>
        <dbReference type="ChEBI" id="CHEBI:58210"/>
    </ligand>
</feature>
<proteinExistence type="inferred from homology"/>
<sequence length="319" mass="36131">MKRFDFAPMEGVTDAAYRNLHHQMFGGVDRYWMPFWSPTQEHTITPRVRRDILPEYNGNTPVVPQILTKSAVDFLFAAGVLADHGYQEVNLNLGCPSGTVTAKGKGSGFLGRLPELEVFLDTIFAQCPIKISIKTRMGVKSPEEFGSVLDLLTRYPMAELTVHPRITTDMYRHPVRPEGFTMALERCTCPVICNGDLKTVDDCRAAMEQYPTAAGFMAGRGFLADPAMGRRLRGGGPITREELRRFNEELFDGYEVSFGGPGNAMLRMKAHWRYFILLLDDHKKLAKQLRKSSNPREFRELSRLAIDTLPLRETPQIDW</sequence>
<protein>
    <recommendedName>
        <fullName evidence="6">tRNA-dihydrouridine synthase</fullName>
        <ecNumber evidence="6">1.3.1.-</ecNumber>
    </recommendedName>
</protein>
<evidence type="ECO:0000256" key="2">
    <source>
        <dbReference type="ARBA" id="ARBA00022630"/>
    </source>
</evidence>
<name>A0A9D1JTS1_9FIRM</name>
<dbReference type="InterPro" id="IPR035587">
    <property type="entry name" value="DUS-like_FMN-bd"/>
</dbReference>
<dbReference type="InterPro" id="IPR013785">
    <property type="entry name" value="Aldolase_TIM"/>
</dbReference>
<dbReference type="Proteomes" id="UP000886741">
    <property type="component" value="Unassembled WGS sequence"/>
</dbReference>
<evidence type="ECO:0000256" key="8">
    <source>
        <dbReference type="PIRSR" id="PIRSR006621-2"/>
    </source>
</evidence>
<feature type="domain" description="DUS-like FMN-binding" evidence="9">
    <location>
        <begin position="6"/>
        <end position="228"/>
    </location>
</feature>
<keyword evidence="4 6" id="KW-0819">tRNA processing</keyword>
<feature type="binding site" evidence="8">
    <location>
        <position position="163"/>
    </location>
    <ligand>
        <name>FMN</name>
        <dbReference type="ChEBI" id="CHEBI:58210"/>
    </ligand>
</feature>
<dbReference type="Pfam" id="PF01207">
    <property type="entry name" value="Dus"/>
    <property type="match status" value="1"/>
</dbReference>
<dbReference type="SUPFAM" id="SSF51395">
    <property type="entry name" value="FMN-linked oxidoreductases"/>
    <property type="match status" value="1"/>
</dbReference>
<dbReference type="GO" id="GO:0050660">
    <property type="term" value="F:flavin adenine dinucleotide binding"/>
    <property type="evidence" value="ECO:0007669"/>
    <property type="project" value="InterPro"/>
</dbReference>
<dbReference type="InterPro" id="IPR001269">
    <property type="entry name" value="DUS_fam"/>
</dbReference>
<keyword evidence="5 6" id="KW-0560">Oxidoreductase</keyword>
<keyword evidence="3 6" id="KW-0288">FMN</keyword>